<protein>
    <submittedName>
        <fullName evidence="1">DUF1326 domain-containing protein</fullName>
    </submittedName>
</protein>
<proteinExistence type="predicted"/>
<name>A0ABS1X113_9GAMM</name>
<accession>A0ABS1X113</accession>
<dbReference type="RefSeq" id="WP_203169032.1">
    <property type="nucleotide sequence ID" value="NZ_JAEVLS010000004.1"/>
</dbReference>
<keyword evidence="2" id="KW-1185">Reference proteome</keyword>
<evidence type="ECO:0000313" key="2">
    <source>
        <dbReference type="Proteomes" id="UP000661077"/>
    </source>
</evidence>
<dbReference type="InterPro" id="IPR009758">
    <property type="entry name" value="DUF1326"/>
</dbReference>
<dbReference type="Pfam" id="PF07040">
    <property type="entry name" value="DUF1326"/>
    <property type="match status" value="1"/>
</dbReference>
<dbReference type="EMBL" id="JAEVLS010000004">
    <property type="protein sequence ID" value="MBM0106920.1"/>
    <property type="molecule type" value="Genomic_DNA"/>
</dbReference>
<reference evidence="1 2" key="1">
    <citation type="journal article" date="2021" name="Int. J. Syst. Evol. Microbiol.">
        <title>Steroidobacter gossypii sp. nov., isolated from soil of cotton cropping field.</title>
        <authorList>
            <person name="Huang R."/>
            <person name="Yang S."/>
            <person name="Zhen C."/>
            <person name="Liu W."/>
        </authorList>
    </citation>
    <scope>NUCLEOTIDE SEQUENCE [LARGE SCALE GENOMIC DNA]</scope>
    <source>
        <strain evidence="1 2">S1-65</strain>
    </source>
</reference>
<gene>
    <name evidence="1" type="ORF">JM946_19465</name>
</gene>
<organism evidence="1 2">
    <name type="scientific">Steroidobacter gossypii</name>
    <dbReference type="NCBI Taxonomy" id="2805490"/>
    <lineage>
        <taxon>Bacteria</taxon>
        <taxon>Pseudomonadati</taxon>
        <taxon>Pseudomonadota</taxon>
        <taxon>Gammaproteobacteria</taxon>
        <taxon>Steroidobacterales</taxon>
        <taxon>Steroidobacteraceae</taxon>
        <taxon>Steroidobacter</taxon>
    </lineage>
</organism>
<evidence type="ECO:0000313" key="1">
    <source>
        <dbReference type="EMBL" id="MBM0106920.1"/>
    </source>
</evidence>
<dbReference type="PIRSF" id="PIRSF033303">
    <property type="entry name" value="UCP033303"/>
    <property type="match status" value="1"/>
</dbReference>
<dbReference type="Proteomes" id="UP000661077">
    <property type="component" value="Unassembled WGS sequence"/>
</dbReference>
<comment type="caution">
    <text evidence="1">The sequence shown here is derived from an EMBL/GenBank/DDBJ whole genome shotgun (WGS) entry which is preliminary data.</text>
</comment>
<sequence>MADVQKWTLKGQWFDVCRCAIPCPCSWAQPPDDGFCEGILIWHIQQGHYGDCDLDGLNVAMVGSFRGNVWEQASDFKDAIFMDERADATQRAALQSVFGGQAGGWPKRFGELVEGQHMGFAFASIHVEIAPDLSTWRAEIPAHNILAAANALMGPTSDGKVTKVYNLPGAETGPGGVATWGRATSDRADAFGFKWDRTGKSSKLIAFEWSGPD</sequence>
<dbReference type="InterPro" id="IPR014581">
    <property type="entry name" value="UCP033303"/>
</dbReference>